<sequence>MESRLASPRAASFKYLSASWTLLTFSCSCTSICPYSRSFSRVILGCSNTGGASREFTSLFPMFSTPIPAMNFLTSSSYTLALRAPKKSMDWPGKASTSLTISSLGTLSVLKIPVHTPILSSRVGAQ</sequence>
<proteinExistence type="predicted"/>
<reference evidence="1" key="1">
    <citation type="journal article" date="2013" name="J. Plant Res.">
        <title>Effect of fungi and light on seed germination of three Opuntia species from semiarid lands of central Mexico.</title>
        <authorList>
            <person name="Delgado-Sanchez P."/>
            <person name="Jimenez-Bremont J.F."/>
            <person name="Guerrero-Gonzalez Mde L."/>
            <person name="Flores J."/>
        </authorList>
    </citation>
    <scope>NUCLEOTIDE SEQUENCE</scope>
    <source>
        <tissue evidence="1">Cladode</tissue>
    </source>
</reference>
<organism evidence="1">
    <name type="scientific">Opuntia streptacantha</name>
    <name type="common">Prickly pear cactus</name>
    <name type="synonym">Opuntia cardona</name>
    <dbReference type="NCBI Taxonomy" id="393608"/>
    <lineage>
        <taxon>Eukaryota</taxon>
        <taxon>Viridiplantae</taxon>
        <taxon>Streptophyta</taxon>
        <taxon>Embryophyta</taxon>
        <taxon>Tracheophyta</taxon>
        <taxon>Spermatophyta</taxon>
        <taxon>Magnoliopsida</taxon>
        <taxon>eudicotyledons</taxon>
        <taxon>Gunneridae</taxon>
        <taxon>Pentapetalae</taxon>
        <taxon>Caryophyllales</taxon>
        <taxon>Cactineae</taxon>
        <taxon>Cactaceae</taxon>
        <taxon>Opuntioideae</taxon>
        <taxon>Opuntia</taxon>
    </lineage>
</organism>
<accession>A0A7C9DT96</accession>
<dbReference type="PROSITE" id="PS51257">
    <property type="entry name" value="PROKAR_LIPOPROTEIN"/>
    <property type="match status" value="1"/>
</dbReference>
<evidence type="ECO:0000313" key="1">
    <source>
        <dbReference type="EMBL" id="MBA4650642.1"/>
    </source>
</evidence>
<dbReference type="AlphaFoldDB" id="A0A7C9DT96"/>
<name>A0A7C9DT96_OPUST</name>
<reference evidence="1" key="2">
    <citation type="submission" date="2020-07" db="EMBL/GenBank/DDBJ databases">
        <authorList>
            <person name="Vera ALvarez R."/>
            <person name="Arias-Moreno D.M."/>
            <person name="Jimenez-Jacinto V."/>
            <person name="Jimenez-Bremont J.F."/>
            <person name="Swaminathan K."/>
            <person name="Moose S.P."/>
            <person name="Guerrero-Gonzalez M.L."/>
            <person name="Marino-Ramirez L."/>
            <person name="Landsman D."/>
            <person name="Rodriguez-Kessler M."/>
            <person name="Delgado-Sanchez P."/>
        </authorList>
    </citation>
    <scope>NUCLEOTIDE SEQUENCE</scope>
    <source>
        <tissue evidence="1">Cladode</tissue>
    </source>
</reference>
<dbReference type="EMBL" id="GISG01165918">
    <property type="protein sequence ID" value="MBA4650642.1"/>
    <property type="molecule type" value="Transcribed_RNA"/>
</dbReference>
<protein>
    <submittedName>
        <fullName evidence="1">Uncharacterized protein</fullName>
    </submittedName>
</protein>